<dbReference type="PANTHER" id="PTHR35841:SF1">
    <property type="entry name" value="PHOSPHONATES-BINDING PERIPLASMIC PROTEIN"/>
    <property type="match status" value="1"/>
</dbReference>
<dbReference type="Proteomes" id="UP000003803">
    <property type="component" value="Unassembled WGS sequence"/>
</dbReference>
<organism evidence="2 3">
    <name type="scientific">Anaerotruncus colihominis DSM 17241</name>
    <dbReference type="NCBI Taxonomy" id="445972"/>
    <lineage>
        <taxon>Bacteria</taxon>
        <taxon>Bacillati</taxon>
        <taxon>Bacillota</taxon>
        <taxon>Clostridia</taxon>
        <taxon>Eubacteriales</taxon>
        <taxon>Oscillospiraceae</taxon>
        <taxon>Anaerotruncus</taxon>
    </lineage>
</organism>
<comment type="caution">
    <text evidence="2">The sequence shown here is derived from an EMBL/GenBank/DDBJ whole genome shotgun (WGS) entry which is preliminary data.</text>
</comment>
<evidence type="ECO:0000256" key="1">
    <source>
        <dbReference type="SAM" id="MobiDB-lite"/>
    </source>
</evidence>
<dbReference type="PROSITE" id="PS51257">
    <property type="entry name" value="PROKAR_LIPOPROTEIN"/>
    <property type="match status" value="1"/>
</dbReference>
<evidence type="ECO:0000313" key="3">
    <source>
        <dbReference type="Proteomes" id="UP000003803"/>
    </source>
</evidence>
<reference evidence="2" key="1">
    <citation type="submission" date="2007-11" db="EMBL/GenBank/DDBJ databases">
        <authorList>
            <person name="Fulton L."/>
            <person name="Clifton S."/>
            <person name="Fulton B."/>
            <person name="Xu J."/>
            <person name="Minx P."/>
            <person name="Pepin K.H."/>
            <person name="Johnson M."/>
            <person name="Thiruvilangam P."/>
            <person name="Bhonagiri V."/>
            <person name="Nash W.E."/>
            <person name="Mardis E.R."/>
            <person name="Wilson R.K."/>
        </authorList>
    </citation>
    <scope>NUCLEOTIDE SEQUENCE [LARGE SCALE GENOMIC DNA]</scope>
    <source>
        <strain evidence="2">DSM 17241</strain>
    </source>
</reference>
<accession>B0PA40</accession>
<feature type="compositionally biased region" description="Polar residues" evidence="1">
    <location>
        <begin position="40"/>
        <end position="50"/>
    </location>
</feature>
<dbReference type="PANTHER" id="PTHR35841">
    <property type="entry name" value="PHOSPHONATES-BINDING PERIPLASMIC PROTEIN"/>
    <property type="match status" value="1"/>
</dbReference>
<dbReference type="SUPFAM" id="SSF53850">
    <property type="entry name" value="Periplasmic binding protein-like II"/>
    <property type="match status" value="1"/>
</dbReference>
<dbReference type="AlphaFoldDB" id="B0PA40"/>
<dbReference type="STRING" id="169435.ERS852551_03364"/>
<dbReference type="Gene3D" id="3.40.190.10">
    <property type="entry name" value="Periplasmic binding protein-like II"/>
    <property type="match status" value="2"/>
</dbReference>
<dbReference type="EMBL" id="ABGD02000012">
    <property type="protein sequence ID" value="EDS11718.1"/>
    <property type="molecule type" value="Genomic_DNA"/>
</dbReference>
<gene>
    <name evidence="2" type="primary">phnD</name>
    <name evidence="2" type="ORF">ANACOL_01609</name>
</gene>
<dbReference type="HOGENOM" id="CLU_051472_0_0_9"/>
<dbReference type="Pfam" id="PF12974">
    <property type="entry name" value="Phosphonate-bd"/>
    <property type="match status" value="1"/>
</dbReference>
<feature type="region of interest" description="Disordered" evidence="1">
    <location>
        <begin position="38"/>
        <end position="58"/>
    </location>
</feature>
<sequence length="379" mass="40247">MQAIKTIQNQEETIMKKGLTFLLAGAMSIGLLVGCGQGGQPQSTAESTPESAGAVSASQAQAGNKAIDTLRIAFVPSREPDEIITATEPLKQMLTDELAKLGYDVGKVDITVGTSYEAVGEALSAGTADVGLIPGGTYVLYDDGCDVLLTATRDGLSIDSDSAKDWNDNAPTQPTTDQVTSYRALMIAGPSEKGKALAAKVNAGEQLTWEDVSGANWSVMNSSSPAGYIYPSLWLQENFSKNITDLPHAVQSDSYGSAFARLASGQVDVLCTYADGRRDYEDEWTGEYAMTNSIWDDTAVIGVTPAIYNDTISVSKTSPIMDDSFKAALSEAFINIGNTEQGKQVIAIYSHNGYMPAESSDYDSERAAQEMIRSLNSAG</sequence>
<protein>
    <submittedName>
        <fullName evidence="2">Phosphate/phosphite/phosphonate ABC transporter, periplasmic binding protein</fullName>
    </submittedName>
</protein>
<name>B0PA40_9FIRM</name>
<proteinExistence type="predicted"/>
<dbReference type="eggNOG" id="COG3221">
    <property type="taxonomic scope" value="Bacteria"/>
</dbReference>
<keyword evidence="3" id="KW-1185">Reference proteome</keyword>
<reference evidence="2" key="2">
    <citation type="submission" date="2013-09" db="EMBL/GenBank/DDBJ databases">
        <title>Draft genome sequence of Anaerotruncus colihominis(DSM 17241).</title>
        <authorList>
            <person name="Sudarsanam P."/>
            <person name="Ley R."/>
            <person name="Guruge J."/>
            <person name="Turnbaugh P.J."/>
            <person name="Mahowald M."/>
            <person name="Liep D."/>
            <person name="Gordon J."/>
        </authorList>
    </citation>
    <scope>NUCLEOTIDE SEQUENCE</scope>
    <source>
        <strain evidence="2">DSM 17241</strain>
    </source>
</reference>
<evidence type="ECO:0000313" key="2">
    <source>
        <dbReference type="EMBL" id="EDS11718.1"/>
    </source>
</evidence>